<evidence type="ECO:0000256" key="3">
    <source>
        <dbReference type="ARBA" id="ARBA00022777"/>
    </source>
</evidence>
<dbReference type="GO" id="GO:0006071">
    <property type="term" value="P:glycerol metabolic process"/>
    <property type="evidence" value="ECO:0007669"/>
    <property type="project" value="TreeGrafter"/>
</dbReference>
<feature type="domain" description="Carbohydrate kinase FGGY N-terminal" evidence="4">
    <location>
        <begin position="55"/>
        <end position="139"/>
    </location>
</feature>
<comment type="similarity">
    <text evidence="1">Belongs to the FGGY kinase family.</text>
</comment>
<dbReference type="PANTHER" id="PTHR10196:SF68">
    <property type="entry name" value="GLYCEROL KINASE 5-RELATED"/>
    <property type="match status" value="1"/>
</dbReference>
<dbReference type="PANTHER" id="PTHR10196">
    <property type="entry name" value="SUGAR KINASE"/>
    <property type="match status" value="1"/>
</dbReference>
<dbReference type="Pfam" id="PF00370">
    <property type="entry name" value="FGGY_N"/>
    <property type="match status" value="1"/>
</dbReference>
<dbReference type="InterPro" id="IPR018484">
    <property type="entry name" value="FGGY_N"/>
</dbReference>
<dbReference type="AlphaFoldDB" id="A0A6G3MLB2"/>
<dbReference type="GO" id="GO:0046167">
    <property type="term" value="P:glycerol-3-phosphate biosynthetic process"/>
    <property type="evidence" value="ECO:0007669"/>
    <property type="project" value="TreeGrafter"/>
</dbReference>
<keyword evidence="3 5" id="KW-0418">Kinase</keyword>
<dbReference type="GO" id="GO:0006641">
    <property type="term" value="P:triglyceride metabolic process"/>
    <property type="evidence" value="ECO:0007669"/>
    <property type="project" value="TreeGrafter"/>
</dbReference>
<evidence type="ECO:0000259" key="4">
    <source>
        <dbReference type="Pfam" id="PF00370"/>
    </source>
</evidence>
<evidence type="ECO:0000256" key="2">
    <source>
        <dbReference type="ARBA" id="ARBA00022679"/>
    </source>
</evidence>
<dbReference type="GO" id="GO:0005739">
    <property type="term" value="C:mitochondrion"/>
    <property type="evidence" value="ECO:0007669"/>
    <property type="project" value="TreeGrafter"/>
</dbReference>
<reference evidence="5" key="1">
    <citation type="submission" date="2018-11" db="EMBL/GenBank/DDBJ databases">
        <title>Henneguya salminicola genome and transcriptome.</title>
        <authorList>
            <person name="Yahalomi D."/>
            <person name="Atkinson S.D."/>
            <person name="Neuhof M."/>
            <person name="Chang E.S."/>
            <person name="Philippe H."/>
            <person name="Cartwright P."/>
            <person name="Bartholomew J.L."/>
            <person name="Huchon D."/>
        </authorList>
    </citation>
    <scope>NUCLEOTIDE SEQUENCE</scope>
    <source>
        <strain evidence="5">Hz1</strain>
        <tissue evidence="5">Whole</tissue>
    </source>
</reference>
<evidence type="ECO:0000256" key="1">
    <source>
        <dbReference type="ARBA" id="ARBA00009156"/>
    </source>
</evidence>
<dbReference type="Gene3D" id="3.30.420.40">
    <property type="match status" value="1"/>
</dbReference>
<dbReference type="EMBL" id="GHBP01012135">
    <property type="protein sequence ID" value="NDJ94832.1"/>
    <property type="molecule type" value="Transcribed_RNA"/>
</dbReference>
<dbReference type="GO" id="GO:0016301">
    <property type="term" value="F:kinase activity"/>
    <property type="evidence" value="ECO:0007669"/>
    <property type="project" value="UniProtKB-KW"/>
</dbReference>
<accession>A0A6G3MLB2</accession>
<sequence length="158" mass="18551">MQFLLFSTCKNFQNTRVAMNKLDKLFCHSATFNSKISSESILKIKNTPTDKCKVMIIDIGTTNTKVKLYDHQHRVISSQNHRTQIHSPEENSSEIEPLNLWNNVASLCRNSLEELSLSASDITCMGLTTQRESFLIWNKYYYFRIFFLYLRENHYIIL</sequence>
<evidence type="ECO:0000313" key="5">
    <source>
        <dbReference type="EMBL" id="NDJ94832.1"/>
    </source>
</evidence>
<name>A0A6G3MLB2_HENSL</name>
<keyword evidence="2" id="KW-0808">Transferase</keyword>
<dbReference type="SUPFAM" id="SSF53067">
    <property type="entry name" value="Actin-like ATPase domain"/>
    <property type="match status" value="1"/>
</dbReference>
<dbReference type="InterPro" id="IPR043129">
    <property type="entry name" value="ATPase_NBD"/>
</dbReference>
<proteinExistence type="inferred from homology"/>
<organism evidence="5">
    <name type="scientific">Henneguya salminicola</name>
    <name type="common">Myxosporean</name>
    <dbReference type="NCBI Taxonomy" id="69463"/>
    <lineage>
        <taxon>Eukaryota</taxon>
        <taxon>Metazoa</taxon>
        <taxon>Cnidaria</taxon>
        <taxon>Myxozoa</taxon>
        <taxon>Myxosporea</taxon>
        <taxon>Bivalvulida</taxon>
        <taxon>Platysporina</taxon>
        <taxon>Myxobolidae</taxon>
        <taxon>Henneguya</taxon>
    </lineage>
</organism>
<protein>
    <submittedName>
        <fullName evidence="5">Glycerol kinase (Trinotate prediction)</fullName>
    </submittedName>
</protein>